<dbReference type="Proteomes" id="UP000186607">
    <property type="component" value="Unassembled WGS sequence"/>
</dbReference>
<dbReference type="PANTHER" id="PTHR30349:SF81">
    <property type="entry name" value="TYROSINE RECOMBINASE XERC"/>
    <property type="match status" value="1"/>
</dbReference>
<dbReference type="CDD" id="cd00397">
    <property type="entry name" value="DNA_BRE_C"/>
    <property type="match status" value="1"/>
</dbReference>
<keyword evidence="2 4" id="KW-0238">DNA-binding</keyword>
<dbReference type="GO" id="GO:0006310">
    <property type="term" value="P:DNA recombination"/>
    <property type="evidence" value="ECO:0007669"/>
    <property type="project" value="UniProtKB-KW"/>
</dbReference>
<dbReference type="PROSITE" id="PS51900">
    <property type="entry name" value="CB"/>
    <property type="match status" value="1"/>
</dbReference>
<dbReference type="RefSeq" id="WP_083652814.1">
    <property type="nucleotide sequence ID" value="NZ_MSTI01000007.1"/>
</dbReference>
<evidence type="ECO:0000256" key="2">
    <source>
        <dbReference type="ARBA" id="ARBA00023125"/>
    </source>
</evidence>
<dbReference type="InterPro" id="IPR013762">
    <property type="entry name" value="Integrase-like_cat_sf"/>
</dbReference>
<evidence type="ECO:0000313" key="7">
    <source>
        <dbReference type="EMBL" id="OLV20114.1"/>
    </source>
</evidence>
<gene>
    <name evidence="7" type="ORF">BOO71_0000370</name>
</gene>
<dbReference type="InterPro" id="IPR050090">
    <property type="entry name" value="Tyrosine_recombinase_XerCD"/>
</dbReference>
<organism evidence="7 8">
    <name type="scientific">Deinococcus marmoris</name>
    <dbReference type="NCBI Taxonomy" id="249408"/>
    <lineage>
        <taxon>Bacteria</taxon>
        <taxon>Thermotogati</taxon>
        <taxon>Deinococcota</taxon>
        <taxon>Deinococci</taxon>
        <taxon>Deinococcales</taxon>
        <taxon>Deinococcaceae</taxon>
        <taxon>Deinococcus</taxon>
    </lineage>
</organism>
<reference evidence="7 8" key="1">
    <citation type="submission" date="2017-01" db="EMBL/GenBank/DDBJ databases">
        <title>Genome Analysis of Deinococcus marmoris KOPRI26562.</title>
        <authorList>
            <person name="Kim J.H."/>
            <person name="Oh H.-M."/>
        </authorList>
    </citation>
    <scope>NUCLEOTIDE SEQUENCE [LARGE SCALE GENOMIC DNA]</scope>
    <source>
        <strain evidence="7 8">KOPRI26562</strain>
    </source>
</reference>
<keyword evidence="3" id="KW-0233">DNA recombination</keyword>
<dbReference type="InterPro" id="IPR044068">
    <property type="entry name" value="CB"/>
</dbReference>
<evidence type="ECO:0000256" key="3">
    <source>
        <dbReference type="ARBA" id="ARBA00023172"/>
    </source>
</evidence>
<evidence type="ECO:0000313" key="8">
    <source>
        <dbReference type="Proteomes" id="UP000186607"/>
    </source>
</evidence>
<evidence type="ECO:0000259" key="6">
    <source>
        <dbReference type="PROSITE" id="PS51900"/>
    </source>
</evidence>
<accession>A0A1U7P4L5</accession>
<evidence type="ECO:0000259" key="5">
    <source>
        <dbReference type="PROSITE" id="PS51898"/>
    </source>
</evidence>
<name>A0A1U7P4L5_9DEIO</name>
<feature type="domain" description="Tyr recombinase" evidence="5">
    <location>
        <begin position="149"/>
        <end position="314"/>
    </location>
</feature>
<evidence type="ECO:0000256" key="4">
    <source>
        <dbReference type="PROSITE-ProRule" id="PRU01248"/>
    </source>
</evidence>
<dbReference type="InterPro" id="IPR010998">
    <property type="entry name" value="Integrase_recombinase_N"/>
</dbReference>
<dbReference type="PROSITE" id="PS51898">
    <property type="entry name" value="TYR_RECOMBINASE"/>
    <property type="match status" value="1"/>
</dbReference>
<feature type="domain" description="Core-binding (CB)" evidence="6">
    <location>
        <begin position="44"/>
        <end position="125"/>
    </location>
</feature>
<dbReference type="InterPro" id="IPR011010">
    <property type="entry name" value="DNA_brk_join_enz"/>
</dbReference>
<dbReference type="InterPro" id="IPR002104">
    <property type="entry name" value="Integrase_catalytic"/>
</dbReference>
<dbReference type="GO" id="GO:0003677">
    <property type="term" value="F:DNA binding"/>
    <property type="evidence" value="ECO:0007669"/>
    <property type="project" value="UniProtKB-UniRule"/>
</dbReference>
<dbReference type="EMBL" id="MSTI01000007">
    <property type="protein sequence ID" value="OLV20114.1"/>
    <property type="molecule type" value="Genomic_DNA"/>
</dbReference>
<dbReference type="STRING" id="249408.BOO71_0000370"/>
<dbReference type="Gene3D" id="1.10.150.130">
    <property type="match status" value="1"/>
</dbReference>
<dbReference type="SUPFAM" id="SSF56349">
    <property type="entry name" value="DNA breaking-rejoining enzymes"/>
    <property type="match status" value="1"/>
</dbReference>
<dbReference type="AlphaFoldDB" id="A0A1U7P4L5"/>
<dbReference type="Pfam" id="PF02899">
    <property type="entry name" value="Phage_int_SAM_1"/>
    <property type="match status" value="1"/>
</dbReference>
<comment type="caution">
    <text evidence="7">The sequence shown here is derived from an EMBL/GenBank/DDBJ whole genome shotgun (WGS) entry which is preliminary data.</text>
</comment>
<dbReference type="OrthoDB" id="61643at2"/>
<proteinExistence type="predicted"/>
<dbReference type="Gene3D" id="1.10.443.10">
    <property type="entry name" value="Intergrase catalytic core"/>
    <property type="match status" value="1"/>
</dbReference>
<dbReference type="GO" id="GO:0015074">
    <property type="term" value="P:DNA integration"/>
    <property type="evidence" value="ECO:0007669"/>
    <property type="project" value="UniProtKB-KW"/>
</dbReference>
<evidence type="ECO:0000256" key="1">
    <source>
        <dbReference type="ARBA" id="ARBA00022908"/>
    </source>
</evidence>
<dbReference type="PANTHER" id="PTHR30349">
    <property type="entry name" value="PHAGE INTEGRASE-RELATED"/>
    <property type="match status" value="1"/>
</dbReference>
<dbReference type="eggNOG" id="COG0582">
    <property type="taxonomic scope" value="Bacteria"/>
</dbReference>
<protein>
    <submittedName>
        <fullName evidence="7">Integrase/recombinase XerD</fullName>
    </submittedName>
</protein>
<dbReference type="Pfam" id="PF00589">
    <property type="entry name" value="Phage_integrase"/>
    <property type="match status" value="1"/>
</dbReference>
<sequence>MKENTTAPAESMPYDWDTLLREKREKTVRKALKSGDIDLLVSLTMHNLLAYGRGGAHTSPHTMRGYTTGVRAYLAYALPLGWKRLTEHDTDLTIGYIRGLERQGMKPGTINSRRSAARALYRALRWANVLEGDPFADTPRAHDTEDKWTKREAYSREDINALLALADADETRFLLLGAHGALRMSELIGLRWQHIDLLKRVMVVTGKGRKTATVHLTAALTESLAQVPEEDREGPVLAWQNQKTVRLVLRSLCSRTGVKYEKRHVHGLRHSAATLLLDQCGDIFVVARHLRHSSISTTETYAKLSSTKLTDALKSWDVAEDAAD</sequence>
<keyword evidence="1" id="KW-0229">DNA integration</keyword>
<keyword evidence="8" id="KW-1185">Reference proteome</keyword>
<dbReference type="InterPro" id="IPR004107">
    <property type="entry name" value="Integrase_SAM-like_N"/>
</dbReference>